<dbReference type="GO" id="GO:0005829">
    <property type="term" value="C:cytosol"/>
    <property type="evidence" value="ECO:0007669"/>
    <property type="project" value="TreeGrafter"/>
</dbReference>
<name>A0A516H5U2_9PROT</name>
<dbReference type="InterPro" id="IPR000623">
    <property type="entry name" value="Shikimate_kinase/TSH1"/>
</dbReference>
<dbReference type="GO" id="GO:0009423">
    <property type="term" value="P:chorismate biosynthetic process"/>
    <property type="evidence" value="ECO:0007669"/>
    <property type="project" value="UniProtKB-UniRule"/>
</dbReference>
<dbReference type="Pfam" id="PF01202">
    <property type="entry name" value="SKI"/>
    <property type="match status" value="1"/>
</dbReference>
<dbReference type="Gene3D" id="1.10.260.40">
    <property type="entry name" value="lambda repressor-like DNA-binding domains"/>
    <property type="match status" value="1"/>
</dbReference>
<dbReference type="OrthoDB" id="9800332at2"/>
<keyword evidence="7" id="KW-0460">Magnesium</keyword>
<dbReference type="PANTHER" id="PTHR21087:SF16">
    <property type="entry name" value="SHIKIMATE KINASE 1, CHLOROPLASTIC"/>
    <property type="match status" value="1"/>
</dbReference>
<keyword evidence="4 7" id="KW-0418">Kinase</keyword>
<dbReference type="InterPro" id="IPR031322">
    <property type="entry name" value="Shikimate/glucono_kinase"/>
</dbReference>
<proteinExistence type="inferred from homology"/>
<comment type="caution">
    <text evidence="7">Lacks conserved residue(s) required for the propagation of feature annotation.</text>
</comment>
<evidence type="ECO:0000256" key="4">
    <source>
        <dbReference type="ARBA" id="ARBA00022777"/>
    </source>
</evidence>
<keyword evidence="2 7" id="KW-0808">Transferase</keyword>
<dbReference type="GO" id="GO:0000287">
    <property type="term" value="F:magnesium ion binding"/>
    <property type="evidence" value="ECO:0007669"/>
    <property type="project" value="UniProtKB-UniRule"/>
</dbReference>
<dbReference type="EMBL" id="CP041636">
    <property type="protein sequence ID" value="QDO99164.1"/>
    <property type="molecule type" value="Genomic_DNA"/>
</dbReference>
<dbReference type="UniPathway" id="UPA00053">
    <property type="reaction ID" value="UER00088"/>
</dbReference>
<evidence type="ECO:0000256" key="7">
    <source>
        <dbReference type="HAMAP-Rule" id="MF_00109"/>
    </source>
</evidence>
<feature type="binding site" evidence="7">
    <location>
        <position position="135"/>
    </location>
    <ligand>
        <name>Mg(2+)</name>
        <dbReference type="ChEBI" id="CHEBI:18420"/>
    </ligand>
</feature>
<dbReference type="EC" id="2.7.1.71" evidence="7"/>
<dbReference type="SUPFAM" id="SSF52540">
    <property type="entry name" value="P-loop containing nucleoside triphosphate hydrolases"/>
    <property type="match status" value="1"/>
</dbReference>
<keyword evidence="1 7" id="KW-0028">Amino-acid biosynthesis</keyword>
<evidence type="ECO:0000313" key="9">
    <source>
        <dbReference type="EMBL" id="QDO99164.1"/>
    </source>
</evidence>
<dbReference type="Gene3D" id="3.40.50.300">
    <property type="entry name" value="P-loop containing nucleotide triphosphate hydrolases"/>
    <property type="match status" value="1"/>
</dbReference>
<protein>
    <recommendedName>
        <fullName evidence="7">Shikimate kinase</fullName>
        <shortName evidence="7">SK</shortName>
        <ecNumber evidence="7">2.7.1.71</ecNumber>
    </recommendedName>
</protein>
<dbReference type="SMART" id="SM00530">
    <property type="entry name" value="HTH_XRE"/>
    <property type="match status" value="1"/>
</dbReference>
<dbReference type="PROSITE" id="PS50943">
    <property type="entry name" value="HTH_CROC1"/>
    <property type="match status" value="1"/>
</dbReference>
<evidence type="ECO:0000256" key="6">
    <source>
        <dbReference type="ARBA" id="ARBA00023141"/>
    </source>
</evidence>
<gene>
    <name evidence="7" type="primary">aroK</name>
    <name evidence="9" type="ORF">FNB15_18630</name>
</gene>
<comment type="subunit">
    <text evidence="7">Monomer.</text>
</comment>
<keyword evidence="7" id="KW-0963">Cytoplasm</keyword>
<dbReference type="InterPro" id="IPR027417">
    <property type="entry name" value="P-loop_NTPase"/>
</dbReference>
<dbReference type="PRINTS" id="PR01100">
    <property type="entry name" value="SHIKIMTKNASE"/>
</dbReference>
<comment type="pathway">
    <text evidence="7">Metabolic intermediate biosynthesis; chorismate biosynthesis; chorismate from D-erythrose 4-phosphate and phosphoenolpyruvate: step 5/7.</text>
</comment>
<feature type="binding site" evidence="7">
    <location>
        <position position="258"/>
    </location>
    <ligand>
        <name>substrate</name>
    </ligand>
</feature>
<keyword evidence="10" id="KW-1185">Reference proteome</keyword>
<dbReference type="GO" id="GO:0003677">
    <property type="term" value="F:DNA binding"/>
    <property type="evidence" value="ECO:0007669"/>
    <property type="project" value="InterPro"/>
</dbReference>
<dbReference type="NCBIfam" id="NF006015">
    <property type="entry name" value="PRK08154.1"/>
    <property type="match status" value="1"/>
</dbReference>
<dbReference type="CDD" id="cd00093">
    <property type="entry name" value="HTH_XRE"/>
    <property type="match status" value="1"/>
</dbReference>
<evidence type="ECO:0000313" key="10">
    <source>
        <dbReference type="Proteomes" id="UP000317496"/>
    </source>
</evidence>
<reference evidence="9 10" key="1">
    <citation type="submission" date="2019-07" db="EMBL/GenBank/DDBJ databases">
        <title>Genome sequencing for Ferrovibrio sp. K5.</title>
        <authorList>
            <person name="Park S.-J."/>
        </authorList>
    </citation>
    <scope>NUCLEOTIDE SEQUENCE [LARGE SCALE GENOMIC DNA]</scope>
    <source>
        <strain evidence="9 10">K5</strain>
    </source>
</reference>
<keyword evidence="7" id="KW-0479">Metal-binding</keyword>
<sequence length="300" mass="32867">MSETRDKTTPEDTAFLQTVGERVRNARARRGMSRKILAKDSGVSERYLAQLEGGAGNISILLLRQIARAMDLPITDFLGDRAPLGVDQALLLRQIEDLSPEQLQELQGFVRDRFGVAASVKRHIALIGLRGAGKTTLGQLLAQAFGLQFVEMAKEIEVEAGLSLNEIFDLYGQAAYRRFERRALERITADPAPKVIATGGSLPSEPTTYAHLLTHCFTIWLKASPEEHMGRVVAQGDMRPITGQSEAMADLKRILTQREALYTRADMAFDTAGKAVTQAAADLATALRAHPAWLARDAAE</sequence>
<dbReference type="Pfam" id="PF01381">
    <property type="entry name" value="HTH_3"/>
    <property type="match status" value="1"/>
</dbReference>
<feature type="binding site" evidence="7">
    <location>
        <position position="239"/>
    </location>
    <ligand>
        <name>ATP</name>
        <dbReference type="ChEBI" id="CHEBI:30616"/>
    </ligand>
</feature>
<feature type="binding site" evidence="7">
    <location>
        <position position="177"/>
    </location>
    <ligand>
        <name>substrate</name>
    </ligand>
</feature>
<feature type="domain" description="HTH cro/C1-type" evidence="8">
    <location>
        <begin position="23"/>
        <end position="77"/>
    </location>
</feature>
<evidence type="ECO:0000259" key="8">
    <source>
        <dbReference type="PROSITE" id="PS50943"/>
    </source>
</evidence>
<dbReference type="InterPro" id="IPR001387">
    <property type="entry name" value="Cro/C1-type_HTH"/>
</dbReference>
<evidence type="ECO:0000256" key="3">
    <source>
        <dbReference type="ARBA" id="ARBA00022741"/>
    </source>
</evidence>
<dbReference type="GO" id="GO:0004765">
    <property type="term" value="F:shikimate kinase activity"/>
    <property type="evidence" value="ECO:0007669"/>
    <property type="project" value="UniProtKB-UniRule"/>
</dbReference>
<organism evidence="9 10">
    <name type="scientific">Ferrovibrio terrae</name>
    <dbReference type="NCBI Taxonomy" id="2594003"/>
    <lineage>
        <taxon>Bacteria</taxon>
        <taxon>Pseudomonadati</taxon>
        <taxon>Pseudomonadota</taxon>
        <taxon>Alphaproteobacteria</taxon>
        <taxon>Rhodospirillales</taxon>
        <taxon>Rhodospirillaceae</taxon>
        <taxon>Ferrovibrio</taxon>
    </lineage>
</organism>
<comment type="cofactor">
    <cofactor evidence="7">
        <name>Mg(2+)</name>
        <dbReference type="ChEBI" id="CHEBI:18420"/>
    </cofactor>
    <text evidence="7">Binds 1 Mg(2+) ion per subunit.</text>
</comment>
<dbReference type="PANTHER" id="PTHR21087">
    <property type="entry name" value="SHIKIMATE KINASE"/>
    <property type="match status" value="1"/>
</dbReference>
<feature type="binding site" evidence="7">
    <location>
        <position position="200"/>
    </location>
    <ligand>
        <name>substrate</name>
    </ligand>
</feature>
<feature type="binding site" evidence="7">
    <location>
        <begin position="131"/>
        <end position="136"/>
    </location>
    <ligand>
        <name>ATP</name>
        <dbReference type="ChEBI" id="CHEBI:30616"/>
    </ligand>
</feature>
<dbReference type="AlphaFoldDB" id="A0A516H5U2"/>
<dbReference type="GO" id="GO:0008652">
    <property type="term" value="P:amino acid biosynthetic process"/>
    <property type="evidence" value="ECO:0007669"/>
    <property type="project" value="UniProtKB-KW"/>
</dbReference>
<keyword evidence="3 7" id="KW-0547">Nucleotide-binding</keyword>
<dbReference type="RefSeq" id="WP_144258160.1">
    <property type="nucleotide sequence ID" value="NZ_CP041636.1"/>
</dbReference>
<dbReference type="HAMAP" id="MF_00109">
    <property type="entry name" value="Shikimate_kinase"/>
    <property type="match status" value="1"/>
</dbReference>
<evidence type="ECO:0000256" key="2">
    <source>
        <dbReference type="ARBA" id="ARBA00022679"/>
    </source>
</evidence>
<comment type="similarity">
    <text evidence="7">Belongs to the shikimate kinase family.</text>
</comment>
<comment type="catalytic activity">
    <reaction evidence="7">
        <text>shikimate + ATP = 3-phosphoshikimate + ADP + H(+)</text>
        <dbReference type="Rhea" id="RHEA:13121"/>
        <dbReference type="ChEBI" id="CHEBI:15378"/>
        <dbReference type="ChEBI" id="CHEBI:30616"/>
        <dbReference type="ChEBI" id="CHEBI:36208"/>
        <dbReference type="ChEBI" id="CHEBI:145989"/>
        <dbReference type="ChEBI" id="CHEBI:456216"/>
        <dbReference type="EC" id="2.7.1.71"/>
    </reaction>
</comment>
<keyword evidence="5 7" id="KW-0067">ATP-binding</keyword>
<comment type="subcellular location">
    <subcellularLocation>
        <location evidence="7">Cytoplasm</location>
    </subcellularLocation>
</comment>
<dbReference type="SUPFAM" id="SSF47413">
    <property type="entry name" value="lambda repressor-like DNA-binding domains"/>
    <property type="match status" value="1"/>
</dbReference>
<dbReference type="GO" id="GO:0005524">
    <property type="term" value="F:ATP binding"/>
    <property type="evidence" value="ECO:0007669"/>
    <property type="project" value="UniProtKB-UniRule"/>
</dbReference>
<dbReference type="CDD" id="cd00464">
    <property type="entry name" value="SK"/>
    <property type="match status" value="1"/>
</dbReference>
<dbReference type="KEGG" id="fer:FNB15_18630"/>
<dbReference type="InterPro" id="IPR010982">
    <property type="entry name" value="Lambda_DNA-bd_dom_sf"/>
</dbReference>
<evidence type="ECO:0000256" key="1">
    <source>
        <dbReference type="ARBA" id="ARBA00022605"/>
    </source>
</evidence>
<keyword evidence="6 7" id="KW-0057">Aromatic amino acid biosynthesis</keyword>
<accession>A0A516H5U2</accession>
<evidence type="ECO:0000256" key="5">
    <source>
        <dbReference type="ARBA" id="ARBA00022840"/>
    </source>
</evidence>
<comment type="function">
    <text evidence="7">Catalyzes the specific phosphorylation of the 3-hydroxyl group of shikimic acid using ATP as a cosubstrate.</text>
</comment>
<dbReference type="Proteomes" id="UP000317496">
    <property type="component" value="Chromosome"/>
</dbReference>
<dbReference type="GO" id="GO:0009073">
    <property type="term" value="P:aromatic amino acid family biosynthetic process"/>
    <property type="evidence" value="ECO:0007669"/>
    <property type="project" value="UniProtKB-KW"/>
</dbReference>